<reference evidence="1 2" key="1">
    <citation type="journal article" date="2022" name="New Phytol.">
        <title>Ecological generalism drives hyperdiversity of secondary metabolite gene clusters in xylarialean endophytes.</title>
        <authorList>
            <person name="Franco M.E.E."/>
            <person name="Wisecaver J.H."/>
            <person name="Arnold A.E."/>
            <person name="Ju Y.M."/>
            <person name="Slot J.C."/>
            <person name="Ahrendt S."/>
            <person name="Moore L.P."/>
            <person name="Eastman K.E."/>
            <person name="Scott K."/>
            <person name="Konkel Z."/>
            <person name="Mondo S.J."/>
            <person name="Kuo A."/>
            <person name="Hayes R.D."/>
            <person name="Haridas S."/>
            <person name="Andreopoulos B."/>
            <person name="Riley R."/>
            <person name="LaButti K."/>
            <person name="Pangilinan J."/>
            <person name="Lipzen A."/>
            <person name="Amirebrahimi M."/>
            <person name="Yan J."/>
            <person name="Adam C."/>
            <person name="Keymanesh K."/>
            <person name="Ng V."/>
            <person name="Louie K."/>
            <person name="Northen T."/>
            <person name="Drula E."/>
            <person name="Henrissat B."/>
            <person name="Hsieh H.M."/>
            <person name="Youens-Clark K."/>
            <person name="Lutzoni F."/>
            <person name="Miadlikowska J."/>
            <person name="Eastwood D.C."/>
            <person name="Hamelin R.C."/>
            <person name="Grigoriev I.V."/>
            <person name="U'Ren J.M."/>
        </authorList>
    </citation>
    <scope>NUCLEOTIDE SEQUENCE [LARGE SCALE GENOMIC DNA]</scope>
    <source>
        <strain evidence="1 2">CBS 119005</strain>
    </source>
</reference>
<proteinExistence type="predicted"/>
<evidence type="ECO:0000313" key="1">
    <source>
        <dbReference type="EMBL" id="KAI4861143.1"/>
    </source>
</evidence>
<comment type="caution">
    <text evidence="1">The sequence shown here is derived from an EMBL/GenBank/DDBJ whole genome shotgun (WGS) entry which is preliminary data.</text>
</comment>
<name>A0ACB9YP83_9PEZI</name>
<accession>A0ACB9YP83</accession>
<dbReference type="EMBL" id="MU393561">
    <property type="protein sequence ID" value="KAI4861143.1"/>
    <property type="molecule type" value="Genomic_DNA"/>
</dbReference>
<protein>
    <submittedName>
        <fullName evidence="1">FMN-dependent dehydrogenase</fullName>
    </submittedName>
</protein>
<evidence type="ECO:0000313" key="2">
    <source>
        <dbReference type="Proteomes" id="UP001497700"/>
    </source>
</evidence>
<gene>
    <name evidence="1" type="ORF">F4820DRAFT_80469</name>
</gene>
<keyword evidence="2" id="KW-1185">Reference proteome</keyword>
<dbReference type="Proteomes" id="UP001497700">
    <property type="component" value="Unassembled WGS sequence"/>
</dbReference>
<sequence>MANRGVNIDPNIFTIKDLQEAGSKKLPKPVREYYNEGSMDMITLRDNEAAYNRYKIRPRILINVSKIDTSTTIFGTKVSFPLGFAPAAMHKAAHPEGELATSRAAAKAGICMGLSTYSTFSLEDVIAQGKGNPYMFQITLFRNREAVLQILERVEAAGYKALVLTVDAPILGRRLNEYRNSFEPPEGTTFPNISLDHKASFMNSSEQDLINDDTADWESAISWFRQRTKLPLWLKGINAVEDVVLAIRYGLDGIIISNHGGRQFDGVPATLDTLRECAPVAAGHIPIAIDGGIRRGSDIFKAIALGAQHCFVGRVPIWGLAYDGEKGVDLAINLLLNEFKLVMGLAGCRTVSEINRSHLSVLEPNGLLSKL</sequence>
<organism evidence="1 2">
    <name type="scientific">Hypoxylon rubiginosum</name>
    <dbReference type="NCBI Taxonomy" id="110542"/>
    <lineage>
        <taxon>Eukaryota</taxon>
        <taxon>Fungi</taxon>
        <taxon>Dikarya</taxon>
        <taxon>Ascomycota</taxon>
        <taxon>Pezizomycotina</taxon>
        <taxon>Sordariomycetes</taxon>
        <taxon>Xylariomycetidae</taxon>
        <taxon>Xylariales</taxon>
        <taxon>Hypoxylaceae</taxon>
        <taxon>Hypoxylon</taxon>
    </lineage>
</organism>